<keyword evidence="3" id="KW-1185">Reference proteome</keyword>
<proteinExistence type="predicted"/>
<name>A0A7W5FSS9_9BURK</name>
<evidence type="ECO:0000256" key="1">
    <source>
        <dbReference type="SAM" id="SignalP"/>
    </source>
</evidence>
<gene>
    <name evidence="2" type="ORF">FHS03_000887</name>
</gene>
<dbReference type="SUPFAM" id="SSF75005">
    <property type="entry name" value="Arabinanase/levansucrase/invertase"/>
    <property type="match status" value="1"/>
</dbReference>
<feature type="signal peptide" evidence="1">
    <location>
        <begin position="1"/>
        <end position="21"/>
    </location>
</feature>
<protein>
    <recommendedName>
        <fullName evidence="4">Exo-alpha-sialidase</fullName>
    </recommendedName>
</protein>
<evidence type="ECO:0000313" key="2">
    <source>
        <dbReference type="EMBL" id="MBB3117861.1"/>
    </source>
</evidence>
<keyword evidence="1" id="KW-0732">Signal</keyword>
<organism evidence="2 3">
    <name type="scientific">Pseudoduganella violacea</name>
    <dbReference type="NCBI Taxonomy" id="1715466"/>
    <lineage>
        <taxon>Bacteria</taxon>
        <taxon>Pseudomonadati</taxon>
        <taxon>Pseudomonadota</taxon>
        <taxon>Betaproteobacteria</taxon>
        <taxon>Burkholderiales</taxon>
        <taxon>Oxalobacteraceae</taxon>
        <taxon>Telluria group</taxon>
        <taxon>Pseudoduganella</taxon>
    </lineage>
</organism>
<comment type="caution">
    <text evidence="2">The sequence shown here is derived from an EMBL/GenBank/DDBJ whole genome shotgun (WGS) entry which is preliminary data.</text>
</comment>
<dbReference type="AlphaFoldDB" id="A0A7W5FSS9"/>
<feature type="chain" id="PRO_5030992604" description="Exo-alpha-sialidase" evidence="1">
    <location>
        <begin position="22"/>
        <end position="548"/>
    </location>
</feature>
<sequence length="548" mass="59812">MRLTVLALAGILISFALPAAAQTPATLADYWNGNAQWDFVRKWTTATVGDKLANTSSRIKVVNGNWYLFQREFSGGQCAVGGANAPWKLGIRVYKSTNQGETWTAAPELSVQPLAGSDFSCEATDGDAVYDAANNKWRILFQCLNDAGTRQGCYAERSGADPMGAFDYTSAARSRAVITRGSLWRQICNTGSDVCYGKNVVDEGTFNIFRQDAAGYFWVSFHGFDGKYGYRGIAKTTDFKTWIAGNPAYGVPADATLSARDGANWRESWNGGTIGPGNGSMLEEGGYSYELTEFTDRNLACTDNQRWDHGLFRTSNIAGNQWSQLPQGNPIVYSSLALENGKPRICNLAYGDIFRDTSVTPNVIYLKFGRESGDPQYAGNYLYRLNKSSNVLKNGNLWMADTTGWQRLPSGAGTPNLVAYRYPDMSPDGTQFLATNCGSFTAPCIPGSSFFQDVDASAYVGRSFRFGGKFATAGGNGGTPSLVVFQLDANFAVLRSDTVALTLPDTTYRPFASAPIQIMANTKTLRYQFYHATNGITYFAANMYLNLE</sequence>
<reference evidence="2 3" key="1">
    <citation type="submission" date="2020-08" db="EMBL/GenBank/DDBJ databases">
        <title>Genomic Encyclopedia of Type Strains, Phase III (KMG-III): the genomes of soil and plant-associated and newly described type strains.</title>
        <authorList>
            <person name="Whitman W."/>
        </authorList>
    </citation>
    <scope>NUCLEOTIDE SEQUENCE [LARGE SCALE GENOMIC DNA]</scope>
    <source>
        <strain evidence="2 3">CECT 8897</strain>
    </source>
</reference>
<dbReference type="InterPro" id="IPR023296">
    <property type="entry name" value="Glyco_hydro_beta-prop_sf"/>
</dbReference>
<dbReference type="Proteomes" id="UP000541535">
    <property type="component" value="Unassembled WGS sequence"/>
</dbReference>
<evidence type="ECO:0000313" key="3">
    <source>
        <dbReference type="Proteomes" id="UP000541535"/>
    </source>
</evidence>
<dbReference type="EMBL" id="JACHXD010000002">
    <property type="protein sequence ID" value="MBB3117861.1"/>
    <property type="molecule type" value="Genomic_DNA"/>
</dbReference>
<dbReference type="RefSeq" id="WP_183439801.1">
    <property type="nucleotide sequence ID" value="NZ_JACHXD010000002.1"/>
</dbReference>
<evidence type="ECO:0008006" key="4">
    <source>
        <dbReference type="Google" id="ProtNLM"/>
    </source>
</evidence>
<accession>A0A7W5FSS9</accession>